<reference evidence="3 4" key="2">
    <citation type="submission" date="2024-07" db="EMBL/GenBank/DDBJ databases">
        <authorList>
            <person name="Akdeniz Z."/>
        </authorList>
    </citation>
    <scope>NUCLEOTIDE SEQUENCE [LARGE SCALE GENOMIC DNA]</scope>
</reference>
<sequence>MLKASPNLNESLSQVLFGSQMSNTEQPTNFASQIEFLINTNEVLNAQNDNVLNEIKLLRQKEVEIDLKKQQIHLREDQYKRLMLNKLGAIQTHNTFLKETGNKLQTEIEFIQGEKVSNEEKLKTMSEEYESLEGAKQKIIVNRSEINMQIQEEANRIDQLEILLDEKEEIVTGSEIVVTELTENWWNGIGIGIAMLLLISKVGAWL</sequence>
<reference evidence="2" key="1">
    <citation type="submission" date="2023-06" db="EMBL/GenBank/DDBJ databases">
        <authorList>
            <person name="Kurt Z."/>
        </authorList>
    </citation>
    <scope>NUCLEOTIDE SEQUENCE</scope>
</reference>
<keyword evidence="1" id="KW-0175">Coiled coil</keyword>
<keyword evidence="4" id="KW-1185">Reference proteome</keyword>
<feature type="coiled-coil region" evidence="1">
    <location>
        <begin position="34"/>
        <end position="61"/>
    </location>
</feature>
<name>A0AA86QDE1_9EUKA</name>
<evidence type="ECO:0000313" key="3">
    <source>
        <dbReference type="EMBL" id="CAL6043365.1"/>
    </source>
</evidence>
<comment type="caution">
    <text evidence="2">The sequence shown here is derived from an EMBL/GenBank/DDBJ whole genome shotgun (WGS) entry which is preliminary data.</text>
</comment>
<organism evidence="2">
    <name type="scientific">Hexamita inflata</name>
    <dbReference type="NCBI Taxonomy" id="28002"/>
    <lineage>
        <taxon>Eukaryota</taxon>
        <taxon>Metamonada</taxon>
        <taxon>Diplomonadida</taxon>
        <taxon>Hexamitidae</taxon>
        <taxon>Hexamitinae</taxon>
        <taxon>Hexamita</taxon>
    </lineage>
</organism>
<evidence type="ECO:0000313" key="2">
    <source>
        <dbReference type="EMBL" id="CAI9955943.1"/>
    </source>
</evidence>
<dbReference type="Proteomes" id="UP001642409">
    <property type="component" value="Unassembled WGS sequence"/>
</dbReference>
<proteinExistence type="predicted"/>
<dbReference type="AlphaFoldDB" id="A0AA86QDE1"/>
<feature type="coiled-coil region" evidence="1">
    <location>
        <begin position="115"/>
        <end position="170"/>
    </location>
</feature>
<dbReference type="EMBL" id="CAXDID020000157">
    <property type="protein sequence ID" value="CAL6043365.1"/>
    <property type="molecule type" value="Genomic_DNA"/>
</dbReference>
<evidence type="ECO:0000313" key="4">
    <source>
        <dbReference type="Proteomes" id="UP001642409"/>
    </source>
</evidence>
<accession>A0AA86QDE1</accession>
<dbReference type="EMBL" id="CATOUU010000869">
    <property type="protein sequence ID" value="CAI9955943.1"/>
    <property type="molecule type" value="Genomic_DNA"/>
</dbReference>
<protein>
    <submittedName>
        <fullName evidence="3">Hypothetical_protein</fullName>
    </submittedName>
</protein>
<evidence type="ECO:0000256" key="1">
    <source>
        <dbReference type="SAM" id="Coils"/>
    </source>
</evidence>
<gene>
    <name evidence="3" type="ORF">HINF_LOCUS40036</name>
    <name evidence="2" type="ORF">HINF_LOCUS43588</name>
</gene>